<dbReference type="OrthoDB" id="1028138at2"/>
<proteinExistence type="predicted"/>
<keyword evidence="2" id="KW-1185">Reference proteome</keyword>
<dbReference type="Gene3D" id="3.30.420.150">
    <property type="entry name" value="Exopolyphosphatase. Domain 2"/>
    <property type="match status" value="1"/>
</dbReference>
<dbReference type="Proteomes" id="UP000184509">
    <property type="component" value="Unassembled WGS sequence"/>
</dbReference>
<sequence>MKELNICATGASKSEWSPCGPINQGMIAGKVKDKSTKNGKALNAVPSPLARLYVVNDAFSMLTYDLLNKTNNCGECYKFIVSDCLDAFEILFNLKYHEDKKEEVRIRVWNKQKGLHELRSVESNHFANSLESYLTDNSFGEVNEFVLIKYKNQILAGSSPFTFFFTTPNLDKYEDKTFMNPGYQESFDLVNPNNKKKYFTGIRLFEERDVLFQKYVLNIVEKCTSDHIANFRNYIKYWASRIDLSTIDPVETKSVVSEDNSTVSINGVEIGKSTGVNSMNFFTDHLIKVRFKIDTESFVCGTYINDKEERNYDYLLPLRVEALNSIDYHKLKIEYQESAKEVKVLLTLPGDNKQKTQVYRTQISTDNAEEKYTIIALEEYVANVNLGIFPFLQVVDANDKPTQDNDYYKVMLAIADAEKRMPVSLYNLTFFRKVNDYYQPIQEVDKNDSMNIYCTRYERRAIDENSDLGSVFYQVNNTTFSLMRLSFPIDFTHKAESLIIPKWNKKKIGPREFHVAVDFGTTNTFIAFTGDNGFKPKPFIISPDDRQVVMLHSPANNEGNEKKITSLYEEFFGFDESALDIQASEFIPSVIMSKENEKYSFPIRTALCEKVNETGDLKLLDNSNISFTYEKREIRKEQHIVSNIKWSEVEKDKERVSIFINEILRMVKYKILLNGGNPELTKMTWFNPLSFSQTTKENYKRMWERNYKELFGRRAELYNVTESEAPYYYYRNCGILEDNNSVLTVDIGGGSTDFMIFKNEVPVKGTSVNFACNDLWRNGYNAFSNVKENGIYKSIQKKITENFKSTNLNGLNKQYLTNEKYSSAEIINFWFANENASKISDQLSNGVYKKIFLFHLSALMYHAAQFMKDSGEDYPSCIIFSGNGSKYIDLLSRNQKIIGEYCSFIFEEIFGVKGRKIQIVLPTTDRKESTCYGGLYKDNPVILSNSLFLGCQLDYSDKHNFHTYKEVRGEKRDELRSSIIENVKSFIGLYCKMFVELHLGREFNENINLKAFEGLLISKVEGYYNNGFSKYTKILADDAELSETLFFYPIVGLIDFMTGFTKEDLDLFINKEIYYAKNMDGYGFFYHKNLSKEQRLDSIYRIMVETEKPTVASLSLISSDSTSSKMIPNVENWIKPFHEFDEYPTSDCKVVKEIEPARLHLNDNKWEVQKKGKVIFK</sequence>
<reference evidence="1 2" key="1">
    <citation type="submission" date="2016-11" db="EMBL/GenBank/DDBJ databases">
        <authorList>
            <person name="Jaros S."/>
            <person name="Januszkiewicz K."/>
            <person name="Wedrychowicz H."/>
        </authorList>
    </citation>
    <scope>NUCLEOTIDE SEQUENCE [LARGE SCALE GENOMIC DNA]</scope>
    <source>
        <strain evidence="1 2">DSM 26991</strain>
    </source>
</reference>
<organism evidence="1 2">
    <name type="scientific">Bacteroides luti</name>
    <dbReference type="NCBI Taxonomy" id="1297750"/>
    <lineage>
        <taxon>Bacteria</taxon>
        <taxon>Pseudomonadati</taxon>
        <taxon>Bacteroidota</taxon>
        <taxon>Bacteroidia</taxon>
        <taxon>Bacteroidales</taxon>
        <taxon>Bacteroidaceae</taxon>
        <taxon>Bacteroides</taxon>
    </lineage>
</organism>
<protein>
    <submittedName>
        <fullName evidence="1">Ppx/GppA phosphatase family protein</fullName>
    </submittedName>
</protein>
<name>A0A1M4W6Y6_9BACE</name>
<dbReference type="SUPFAM" id="SSF53067">
    <property type="entry name" value="Actin-like ATPase domain"/>
    <property type="match status" value="1"/>
</dbReference>
<dbReference type="AlphaFoldDB" id="A0A1M4W6Y6"/>
<dbReference type="EMBL" id="FQTV01000003">
    <property type="protein sequence ID" value="SHE76976.1"/>
    <property type="molecule type" value="Genomic_DNA"/>
</dbReference>
<evidence type="ECO:0000313" key="2">
    <source>
        <dbReference type="Proteomes" id="UP000184509"/>
    </source>
</evidence>
<gene>
    <name evidence="1" type="ORF">SAMN05444405_1035</name>
</gene>
<evidence type="ECO:0000313" key="1">
    <source>
        <dbReference type="EMBL" id="SHE76976.1"/>
    </source>
</evidence>
<accession>A0A1M4W6Y6</accession>
<dbReference type="InterPro" id="IPR043129">
    <property type="entry name" value="ATPase_NBD"/>
</dbReference>
<dbReference type="STRING" id="1297750.SAMN05444405_1035"/>
<dbReference type="RefSeq" id="WP_073399223.1">
    <property type="nucleotide sequence ID" value="NZ_FQTV01000003.1"/>
</dbReference>